<accession>A0A7W6CJ43</accession>
<evidence type="ECO:0000256" key="3">
    <source>
        <dbReference type="ARBA" id="ARBA00023002"/>
    </source>
</evidence>
<comment type="cofactor">
    <cofactor evidence="1">
        <name>FMN</name>
        <dbReference type="ChEBI" id="CHEBI:58210"/>
    </cofactor>
</comment>
<dbReference type="Gene3D" id="3.20.20.70">
    <property type="entry name" value="Aldolase class I"/>
    <property type="match status" value="1"/>
</dbReference>
<evidence type="ECO:0000256" key="2">
    <source>
        <dbReference type="ARBA" id="ARBA00005979"/>
    </source>
</evidence>
<dbReference type="InterPro" id="IPR045247">
    <property type="entry name" value="Oye-like"/>
</dbReference>
<evidence type="ECO:0000313" key="6">
    <source>
        <dbReference type="Proteomes" id="UP000548867"/>
    </source>
</evidence>
<keyword evidence="3 5" id="KW-0560">Oxidoreductase</keyword>
<dbReference type="SUPFAM" id="SSF51395">
    <property type="entry name" value="FMN-linked oxidoreductases"/>
    <property type="match status" value="1"/>
</dbReference>
<dbReference type="GO" id="GO:0010181">
    <property type="term" value="F:FMN binding"/>
    <property type="evidence" value="ECO:0007669"/>
    <property type="project" value="InterPro"/>
</dbReference>
<dbReference type="InterPro" id="IPR001155">
    <property type="entry name" value="OxRdtase_FMN_N"/>
</dbReference>
<dbReference type="GO" id="GO:0005829">
    <property type="term" value="C:cytosol"/>
    <property type="evidence" value="ECO:0007669"/>
    <property type="project" value="UniProtKB-ARBA"/>
</dbReference>
<dbReference type="PANTHER" id="PTHR22893">
    <property type="entry name" value="NADH OXIDOREDUCTASE-RELATED"/>
    <property type="match status" value="1"/>
</dbReference>
<proteinExistence type="inferred from homology"/>
<name>A0A7W6CJ43_9SPHN</name>
<dbReference type="InterPro" id="IPR013785">
    <property type="entry name" value="Aldolase_TIM"/>
</dbReference>
<sequence>MPHTSDTLFAPIRIGALDLPSRIVMAPLTRSRAAPGNVPSDLAVDYYRQRASAGLIISEGTQISQQGQGYAWTPGIHSPEQITGWSKIAQAVHEKGGRIFLQLWHVGRVSHSVFQPGGARPVAPTAMPVPAKAFIPGPDGKGTFADAPEPQELTIAGIQMIVADFAQAARNAIAAGADGVEIHGANGYLLDQFLNSASNWRTDRYGGSPENRGRLMLEVVDAVIAAIGSARVGLRLAPLGKGFGMDEAEPEAVFAHLISELDKRDLAYLHLVEPRVQGREIATEIDPQAEALMQDIRRRFSGPIILAGGYTRQSAEEALAQGRGDLIAFGRPFIANPDLPARLRLGAPLNEGDPATFFGGDAHGYTDYPALADEAVS</sequence>
<protein>
    <submittedName>
        <fullName evidence="5">N-ethylmaleimide reductase</fullName>
        <ecNumber evidence="5">1.-.-.-</ecNumber>
    </submittedName>
</protein>
<dbReference type="NCBIfam" id="NF007899">
    <property type="entry name" value="PRK10605.1"/>
    <property type="match status" value="1"/>
</dbReference>
<comment type="caution">
    <text evidence="5">The sequence shown here is derived from an EMBL/GenBank/DDBJ whole genome shotgun (WGS) entry which is preliminary data.</text>
</comment>
<dbReference type="AlphaFoldDB" id="A0A7W6CJ43"/>
<evidence type="ECO:0000256" key="1">
    <source>
        <dbReference type="ARBA" id="ARBA00001917"/>
    </source>
</evidence>
<comment type="similarity">
    <text evidence="2">Belongs to the NADH:flavin oxidoreductase/NADH oxidase family.</text>
</comment>
<dbReference type="GO" id="GO:0016628">
    <property type="term" value="F:oxidoreductase activity, acting on the CH-CH group of donors, NAD or NADP as acceptor"/>
    <property type="evidence" value="ECO:0007669"/>
    <property type="project" value="UniProtKB-ARBA"/>
</dbReference>
<organism evidence="5 6">
    <name type="scientific">Novosphingobium sediminicola</name>
    <dbReference type="NCBI Taxonomy" id="563162"/>
    <lineage>
        <taxon>Bacteria</taxon>
        <taxon>Pseudomonadati</taxon>
        <taxon>Pseudomonadota</taxon>
        <taxon>Alphaproteobacteria</taxon>
        <taxon>Sphingomonadales</taxon>
        <taxon>Sphingomonadaceae</taxon>
        <taxon>Novosphingobium</taxon>
    </lineage>
</organism>
<dbReference type="CDD" id="cd02933">
    <property type="entry name" value="OYE_like_FMN"/>
    <property type="match status" value="1"/>
</dbReference>
<dbReference type="EC" id="1.-.-.-" evidence="5"/>
<dbReference type="Proteomes" id="UP000548867">
    <property type="component" value="Unassembled WGS sequence"/>
</dbReference>
<dbReference type="Pfam" id="PF00724">
    <property type="entry name" value="Oxidored_FMN"/>
    <property type="match status" value="1"/>
</dbReference>
<dbReference type="FunFam" id="3.20.20.70:FF:000059">
    <property type="entry name" value="N-ethylmaleimide reductase, FMN-linked"/>
    <property type="match status" value="1"/>
</dbReference>
<feature type="domain" description="NADH:flavin oxidoreductase/NADH oxidase N-terminal" evidence="4">
    <location>
        <begin position="8"/>
        <end position="349"/>
    </location>
</feature>
<gene>
    <name evidence="5" type="ORF">GGR38_002550</name>
</gene>
<reference evidence="5 6" key="1">
    <citation type="submission" date="2020-08" db="EMBL/GenBank/DDBJ databases">
        <title>Genomic Encyclopedia of Type Strains, Phase IV (KMG-IV): sequencing the most valuable type-strain genomes for metagenomic binning, comparative biology and taxonomic classification.</title>
        <authorList>
            <person name="Goeker M."/>
        </authorList>
    </citation>
    <scope>NUCLEOTIDE SEQUENCE [LARGE SCALE GENOMIC DNA]</scope>
    <source>
        <strain evidence="5 6">DSM 27057</strain>
    </source>
</reference>
<keyword evidence="6" id="KW-1185">Reference proteome</keyword>
<dbReference type="EMBL" id="JACIDX010000009">
    <property type="protein sequence ID" value="MBB3955594.1"/>
    <property type="molecule type" value="Genomic_DNA"/>
</dbReference>
<dbReference type="PANTHER" id="PTHR22893:SF91">
    <property type="entry name" value="NADPH DEHYDROGENASE 2-RELATED"/>
    <property type="match status" value="1"/>
</dbReference>
<dbReference type="RefSeq" id="WP_183626047.1">
    <property type="nucleotide sequence ID" value="NZ_JACIDX010000009.1"/>
</dbReference>
<evidence type="ECO:0000259" key="4">
    <source>
        <dbReference type="Pfam" id="PF00724"/>
    </source>
</evidence>
<evidence type="ECO:0000313" key="5">
    <source>
        <dbReference type="EMBL" id="MBB3955594.1"/>
    </source>
</evidence>